<dbReference type="PANTHER" id="PTHR43546">
    <property type="entry name" value="UPF0173 METAL-DEPENDENT HYDROLASE MJ1163-RELATED"/>
    <property type="match status" value="1"/>
</dbReference>
<dbReference type="InterPro" id="IPR036866">
    <property type="entry name" value="RibonucZ/Hydroxyglut_hydro"/>
</dbReference>
<dbReference type="AlphaFoldDB" id="A0A368N753"/>
<dbReference type="SUPFAM" id="SSF56281">
    <property type="entry name" value="Metallo-hydrolase/oxidoreductase"/>
    <property type="match status" value="1"/>
</dbReference>
<keyword evidence="1 3" id="KW-0378">Hydrolase</keyword>
<sequence length="280" mass="30467">MAHELGESDWGDWLLTTVADADPDGVALWYLGCNGFVLKGGGGTTLFIDPYCGLGDPPRTVRMIPVPFDPTDVSEADAVLATHEHSDHVHGPTQAPILASTGADYYAPDASMAVVDRRGWLDDWSVAAEQLVTVTEDETFEVGEFTITVVAVNDPDADHPVGYVIEHDAGTVFHGGDTRPADSFSALADRFDIDLGVLAFGSAGMLPDKDTRDPERTQWYADENGVIRAANALELDRLVPSHWDMWKGLTADPTVLHHHARSFDYPVRLDTVEIGDRLDL</sequence>
<dbReference type="Proteomes" id="UP000252189">
    <property type="component" value="Unassembled WGS sequence"/>
</dbReference>
<name>A0A368N753_9EURY</name>
<feature type="domain" description="Metallo-beta-lactamase" evidence="2">
    <location>
        <begin position="32"/>
        <end position="242"/>
    </location>
</feature>
<protein>
    <submittedName>
        <fullName evidence="3">MBL fold metallo-hydrolase</fullName>
    </submittedName>
</protein>
<comment type="caution">
    <text evidence="3">The sequence shown here is derived from an EMBL/GenBank/DDBJ whole genome shotgun (WGS) entry which is preliminary data.</text>
</comment>
<dbReference type="SMART" id="SM00849">
    <property type="entry name" value="Lactamase_B"/>
    <property type="match status" value="1"/>
</dbReference>
<dbReference type="PANTHER" id="PTHR43546:SF9">
    <property type="entry name" value="L-ASCORBATE-6-PHOSPHATE LACTONASE ULAG-RELATED"/>
    <property type="match status" value="1"/>
</dbReference>
<accession>A0A368N753</accession>
<proteinExistence type="predicted"/>
<dbReference type="GO" id="GO:0016787">
    <property type="term" value="F:hydrolase activity"/>
    <property type="evidence" value="ECO:0007669"/>
    <property type="project" value="UniProtKB-KW"/>
</dbReference>
<reference evidence="3 4" key="1">
    <citation type="submission" date="2018-07" db="EMBL/GenBank/DDBJ databases">
        <title>Genome sequences of Haloplanus salinus JCM 18368T.</title>
        <authorList>
            <person name="Kim Y.B."/>
            <person name="Roh S.W."/>
        </authorList>
    </citation>
    <scope>NUCLEOTIDE SEQUENCE [LARGE SCALE GENOMIC DNA]</scope>
    <source>
        <strain evidence="3 4">JCM 18368</strain>
    </source>
</reference>
<dbReference type="InterPro" id="IPR001279">
    <property type="entry name" value="Metallo-B-lactamas"/>
</dbReference>
<dbReference type="RefSeq" id="WP_114447599.1">
    <property type="nucleotide sequence ID" value="NZ_QPHM01000001.1"/>
</dbReference>
<dbReference type="Pfam" id="PF12706">
    <property type="entry name" value="Lactamase_B_2"/>
    <property type="match status" value="1"/>
</dbReference>
<dbReference type="OrthoDB" id="336381at2157"/>
<gene>
    <name evidence="3" type="ORF">DU504_01260</name>
</gene>
<evidence type="ECO:0000259" key="2">
    <source>
        <dbReference type="SMART" id="SM00849"/>
    </source>
</evidence>
<evidence type="ECO:0000313" key="3">
    <source>
        <dbReference type="EMBL" id="RCU46046.1"/>
    </source>
</evidence>
<dbReference type="Gene3D" id="3.60.15.10">
    <property type="entry name" value="Ribonuclease Z/Hydroxyacylglutathione hydrolase-like"/>
    <property type="match status" value="1"/>
</dbReference>
<evidence type="ECO:0000256" key="1">
    <source>
        <dbReference type="ARBA" id="ARBA00022801"/>
    </source>
</evidence>
<organism evidence="3 4">
    <name type="scientific">Haloplanus salinus</name>
    <dbReference type="NCBI Taxonomy" id="1126245"/>
    <lineage>
        <taxon>Archaea</taxon>
        <taxon>Methanobacteriati</taxon>
        <taxon>Methanobacteriota</taxon>
        <taxon>Stenosarchaea group</taxon>
        <taxon>Halobacteria</taxon>
        <taxon>Halobacteriales</taxon>
        <taxon>Haloferacaceae</taxon>
        <taxon>Haloplanus</taxon>
    </lineage>
</organism>
<evidence type="ECO:0000313" key="4">
    <source>
        <dbReference type="Proteomes" id="UP000252189"/>
    </source>
</evidence>
<dbReference type="EMBL" id="QPHM01000001">
    <property type="protein sequence ID" value="RCU46046.1"/>
    <property type="molecule type" value="Genomic_DNA"/>
</dbReference>
<dbReference type="InterPro" id="IPR050114">
    <property type="entry name" value="UPF0173_UPF0282_UlaG_hydrolase"/>
</dbReference>
<keyword evidence="4" id="KW-1185">Reference proteome</keyword>